<dbReference type="OrthoDB" id="9776955at2"/>
<dbReference type="Proteomes" id="UP000239706">
    <property type="component" value="Unassembled WGS sequence"/>
</dbReference>
<comment type="caution">
    <text evidence="2">The sequence shown here is derived from an EMBL/GenBank/DDBJ whole genome shotgun (WGS) entry which is preliminary data.</text>
</comment>
<dbReference type="CDD" id="cd06325">
    <property type="entry name" value="PBP1_ABC_unchar_transporter"/>
    <property type="match status" value="1"/>
</dbReference>
<dbReference type="Gene3D" id="3.40.50.2300">
    <property type="match status" value="2"/>
</dbReference>
<reference evidence="2 3" key="1">
    <citation type="submission" date="2018-03" db="EMBL/GenBank/DDBJ databases">
        <title>Genome sequence of Clostridium liquoris DSM 100320.</title>
        <authorList>
            <person name="Poehlein A."/>
            <person name="Daniel R."/>
        </authorList>
    </citation>
    <scope>NUCLEOTIDE SEQUENCE [LARGE SCALE GENOMIC DNA]</scope>
    <source>
        <strain evidence="2 3">DSM 100320</strain>
    </source>
</reference>
<organism evidence="2 3">
    <name type="scientific">Clostridium liquoris</name>
    <dbReference type="NCBI Taxonomy" id="1289519"/>
    <lineage>
        <taxon>Bacteria</taxon>
        <taxon>Bacillati</taxon>
        <taxon>Bacillota</taxon>
        <taxon>Clostridia</taxon>
        <taxon>Eubacteriales</taxon>
        <taxon>Clostridiaceae</taxon>
        <taxon>Clostridium</taxon>
    </lineage>
</organism>
<gene>
    <name evidence="2" type="ORF">CLLI_12440</name>
</gene>
<dbReference type="SUPFAM" id="SSF53822">
    <property type="entry name" value="Periplasmic binding protein-like I"/>
    <property type="match status" value="1"/>
</dbReference>
<dbReference type="PROSITE" id="PS51257">
    <property type="entry name" value="PROKAR_LIPOPROTEIN"/>
    <property type="match status" value="1"/>
</dbReference>
<dbReference type="Pfam" id="PF04392">
    <property type="entry name" value="ABC_sub_bind"/>
    <property type="match status" value="1"/>
</dbReference>
<feature type="chain" id="PRO_5015511232" evidence="1">
    <location>
        <begin position="27"/>
        <end position="336"/>
    </location>
</feature>
<dbReference type="PANTHER" id="PTHR35271:SF1">
    <property type="entry name" value="ABC TRANSPORTER, SUBSTRATE-BINDING LIPOPROTEIN"/>
    <property type="match status" value="1"/>
</dbReference>
<dbReference type="AlphaFoldDB" id="A0A2T0B4U2"/>
<feature type="signal peptide" evidence="1">
    <location>
        <begin position="1"/>
        <end position="26"/>
    </location>
</feature>
<dbReference type="RefSeq" id="WP_106063363.1">
    <property type="nucleotide sequence ID" value="NZ_PVXO01000034.1"/>
</dbReference>
<dbReference type="InterPro" id="IPR007487">
    <property type="entry name" value="ABC_transpt-TYRBP-like"/>
</dbReference>
<sequence length="336" mass="36316">MVGKKKVGVLLSLVLSTSFFVGCSKAQGSEKSLQDKKVLKIGITQIVEHPALDSARKGFIQGLKDKGYEEGKNIKIDYQNAQGDMQTSQNIAKNFVSNKEDLIFAIGTPSAQGAFNATKDIPILITAVTDPVKSGLVKSIEKPGTNVTGTSDKIPMKEQFQLLKTLIPKAKNIGIIYNTSESNSEIQLEEAETISKEFNLNVISTGITNVNDIPQSLNSIINKIDVLYLITDNTVASAIPLLVNTCYSKNIPIFGGERAHVVSGAIATIGIDYYKLGLQTAEAAVKIIDGNIPQEIPVGNLKDMELVINEDAIKKLNIQVPKDIFEKSEKVQGGVK</sequence>
<proteinExistence type="predicted"/>
<keyword evidence="1" id="KW-0732">Signal</keyword>
<protein>
    <submittedName>
        <fullName evidence="2">ABC transporter substrate binding protein</fullName>
    </submittedName>
</protein>
<evidence type="ECO:0000256" key="1">
    <source>
        <dbReference type="SAM" id="SignalP"/>
    </source>
</evidence>
<keyword evidence="3" id="KW-1185">Reference proteome</keyword>
<evidence type="ECO:0000313" key="3">
    <source>
        <dbReference type="Proteomes" id="UP000239706"/>
    </source>
</evidence>
<accession>A0A2T0B4U2</accession>
<name>A0A2T0B4U2_9CLOT</name>
<dbReference type="PANTHER" id="PTHR35271">
    <property type="entry name" value="ABC TRANSPORTER, SUBSTRATE-BINDING LIPOPROTEIN-RELATED"/>
    <property type="match status" value="1"/>
</dbReference>
<evidence type="ECO:0000313" key="2">
    <source>
        <dbReference type="EMBL" id="PRR78905.1"/>
    </source>
</evidence>
<dbReference type="EMBL" id="PVXO01000034">
    <property type="protein sequence ID" value="PRR78905.1"/>
    <property type="molecule type" value="Genomic_DNA"/>
</dbReference>
<dbReference type="InterPro" id="IPR028082">
    <property type="entry name" value="Peripla_BP_I"/>
</dbReference>